<feature type="transmembrane region" description="Helical" evidence="7">
    <location>
        <begin position="370"/>
        <end position="390"/>
    </location>
</feature>
<feature type="transmembrane region" description="Helical" evidence="7">
    <location>
        <begin position="90"/>
        <end position="116"/>
    </location>
</feature>
<evidence type="ECO:0000256" key="7">
    <source>
        <dbReference type="SAM" id="Phobius"/>
    </source>
</evidence>
<dbReference type="PROSITE" id="PS50850">
    <property type="entry name" value="MFS"/>
    <property type="match status" value="1"/>
</dbReference>
<feature type="transmembrane region" description="Helical" evidence="7">
    <location>
        <begin position="161"/>
        <end position="183"/>
    </location>
</feature>
<keyword evidence="3" id="KW-1003">Cell membrane</keyword>
<gene>
    <name evidence="9" type="ordered locus">Caul_4279</name>
</gene>
<evidence type="ECO:0000256" key="3">
    <source>
        <dbReference type="ARBA" id="ARBA00022475"/>
    </source>
</evidence>
<protein>
    <submittedName>
        <fullName evidence="9">Major facilitator superfamily MFS_1</fullName>
    </submittedName>
</protein>
<dbReference type="KEGG" id="cak:Caul_4279"/>
<sequence>MNGTIQPTATNSNRRVLTASLVGTAVEFYDFYIYATAASLVFGQLFFPSKSASLQQMAAFASLGVAFLARPLGAVAFGHFGDRVGRKSTLVASLVLMGGSTLAIAFLPTYAMAGWLAPTLLCLLRFGQGFGLGGEWGGAALLAVENAPPGWRARFGMFPQLGAPVGFIAANGFFLALGVLLTPEQFLAWGWRLPFLGSAALVGVGLWVRLKLTETPAFAAAIAHEPPPAVPLGELLRDHWKATLCGTLAAICCFAVYYLMTAFALAYGVNTLGYSRTAMLGVQLGAILLMAVGIVAAGYWSDATNPRRVLMAGCAMTVVVGALLPVMMGAGSLAMIGAFLGLGLLVMGFVYGPLGAFLPDLFPARVRYTGASTAFNLGGILGGGLAPMIAQALADRGGLAPVGVYLAVAALLSFVGLLGLKPSTQP</sequence>
<feature type="transmembrane region" description="Helical" evidence="7">
    <location>
        <begin position="31"/>
        <end position="47"/>
    </location>
</feature>
<keyword evidence="5 7" id="KW-1133">Transmembrane helix</keyword>
<feature type="transmembrane region" description="Helical" evidence="7">
    <location>
        <begin position="59"/>
        <end position="78"/>
    </location>
</feature>
<evidence type="ECO:0000256" key="2">
    <source>
        <dbReference type="ARBA" id="ARBA00022448"/>
    </source>
</evidence>
<evidence type="ECO:0000256" key="4">
    <source>
        <dbReference type="ARBA" id="ARBA00022692"/>
    </source>
</evidence>
<comment type="subcellular location">
    <subcellularLocation>
        <location evidence="1">Cell membrane</location>
        <topology evidence="1">Multi-pass membrane protein</topology>
    </subcellularLocation>
</comment>
<keyword evidence="2" id="KW-0813">Transport</keyword>
<dbReference type="EMBL" id="CP000927">
    <property type="protein sequence ID" value="ABZ73400.1"/>
    <property type="molecule type" value="Genomic_DNA"/>
</dbReference>
<feature type="transmembrane region" description="Helical" evidence="7">
    <location>
        <begin position="280"/>
        <end position="300"/>
    </location>
</feature>
<evidence type="ECO:0000259" key="8">
    <source>
        <dbReference type="PROSITE" id="PS50850"/>
    </source>
</evidence>
<dbReference type="InterPro" id="IPR011701">
    <property type="entry name" value="MFS"/>
</dbReference>
<feature type="transmembrane region" description="Helical" evidence="7">
    <location>
        <begin position="244"/>
        <end position="268"/>
    </location>
</feature>
<feature type="domain" description="Major facilitator superfamily (MFS) profile" evidence="8">
    <location>
        <begin position="16"/>
        <end position="425"/>
    </location>
</feature>
<dbReference type="AlphaFoldDB" id="B0SZ71"/>
<dbReference type="PANTHER" id="PTHR43045:SF2">
    <property type="entry name" value="INNER MEMBRANE METABOLITE TRANSPORT PROTEIN YHJE"/>
    <property type="match status" value="1"/>
</dbReference>
<name>B0SZ71_CAUSK</name>
<dbReference type="eggNOG" id="COG0477">
    <property type="taxonomic scope" value="Bacteria"/>
</dbReference>
<feature type="transmembrane region" description="Helical" evidence="7">
    <location>
        <begin position="189"/>
        <end position="208"/>
    </location>
</feature>
<feature type="transmembrane region" description="Helical" evidence="7">
    <location>
        <begin position="309"/>
        <end position="328"/>
    </location>
</feature>
<dbReference type="InterPro" id="IPR036259">
    <property type="entry name" value="MFS_trans_sf"/>
</dbReference>
<evidence type="ECO:0000313" key="9">
    <source>
        <dbReference type="EMBL" id="ABZ73400.1"/>
    </source>
</evidence>
<proteinExistence type="predicted"/>
<dbReference type="Pfam" id="PF07690">
    <property type="entry name" value="MFS_1"/>
    <property type="match status" value="1"/>
</dbReference>
<evidence type="ECO:0000256" key="6">
    <source>
        <dbReference type="ARBA" id="ARBA00023136"/>
    </source>
</evidence>
<dbReference type="GO" id="GO:0005886">
    <property type="term" value="C:plasma membrane"/>
    <property type="evidence" value="ECO:0007669"/>
    <property type="project" value="UniProtKB-SubCell"/>
</dbReference>
<keyword evidence="6 7" id="KW-0472">Membrane</keyword>
<feature type="transmembrane region" description="Helical" evidence="7">
    <location>
        <begin position="334"/>
        <end position="358"/>
    </location>
</feature>
<dbReference type="Gene3D" id="1.20.1250.20">
    <property type="entry name" value="MFS general substrate transporter like domains"/>
    <property type="match status" value="2"/>
</dbReference>
<dbReference type="CDD" id="cd17369">
    <property type="entry name" value="MFS_ShiA_like"/>
    <property type="match status" value="1"/>
</dbReference>
<dbReference type="HOGENOM" id="CLU_001265_39_5_5"/>
<reference evidence="9" key="1">
    <citation type="submission" date="2008-01" db="EMBL/GenBank/DDBJ databases">
        <title>Complete sequence of chromosome of Caulobacter sp. K31.</title>
        <authorList>
            <consortium name="US DOE Joint Genome Institute"/>
            <person name="Copeland A."/>
            <person name="Lucas S."/>
            <person name="Lapidus A."/>
            <person name="Barry K."/>
            <person name="Glavina del Rio T."/>
            <person name="Dalin E."/>
            <person name="Tice H."/>
            <person name="Pitluck S."/>
            <person name="Bruce D."/>
            <person name="Goodwin L."/>
            <person name="Thompson L.S."/>
            <person name="Brettin T."/>
            <person name="Detter J.C."/>
            <person name="Han C."/>
            <person name="Schmutz J."/>
            <person name="Larimer F."/>
            <person name="Land M."/>
            <person name="Hauser L."/>
            <person name="Kyrpides N."/>
            <person name="Kim E."/>
            <person name="Stephens C."/>
            <person name="Richardson P."/>
        </authorList>
    </citation>
    <scope>NUCLEOTIDE SEQUENCE [LARGE SCALE GENOMIC DNA]</scope>
    <source>
        <strain evidence="9">K31</strain>
    </source>
</reference>
<keyword evidence="4 7" id="KW-0812">Transmembrane</keyword>
<dbReference type="PANTHER" id="PTHR43045">
    <property type="entry name" value="SHIKIMATE TRANSPORTER"/>
    <property type="match status" value="1"/>
</dbReference>
<accession>B0SZ71</accession>
<organism evidence="9">
    <name type="scientific">Caulobacter sp. (strain K31)</name>
    <dbReference type="NCBI Taxonomy" id="366602"/>
    <lineage>
        <taxon>Bacteria</taxon>
        <taxon>Pseudomonadati</taxon>
        <taxon>Pseudomonadota</taxon>
        <taxon>Alphaproteobacteria</taxon>
        <taxon>Caulobacterales</taxon>
        <taxon>Caulobacteraceae</taxon>
        <taxon>Caulobacter</taxon>
    </lineage>
</organism>
<dbReference type="SUPFAM" id="SSF103473">
    <property type="entry name" value="MFS general substrate transporter"/>
    <property type="match status" value="1"/>
</dbReference>
<dbReference type="InterPro" id="IPR020846">
    <property type="entry name" value="MFS_dom"/>
</dbReference>
<dbReference type="GO" id="GO:0022857">
    <property type="term" value="F:transmembrane transporter activity"/>
    <property type="evidence" value="ECO:0007669"/>
    <property type="project" value="InterPro"/>
</dbReference>
<evidence type="ECO:0000256" key="1">
    <source>
        <dbReference type="ARBA" id="ARBA00004651"/>
    </source>
</evidence>
<feature type="transmembrane region" description="Helical" evidence="7">
    <location>
        <begin position="402"/>
        <end position="420"/>
    </location>
</feature>
<dbReference type="OrthoDB" id="9783227at2"/>
<dbReference type="STRING" id="366602.Caul_4279"/>
<evidence type="ECO:0000256" key="5">
    <source>
        <dbReference type="ARBA" id="ARBA00022989"/>
    </source>
</evidence>